<dbReference type="EMBL" id="BDDD01001118">
    <property type="protein sequence ID" value="GAV73599.1"/>
    <property type="molecule type" value="Genomic_DNA"/>
</dbReference>
<dbReference type="PANTHER" id="PTHR37755:SF1">
    <property type="entry name" value="PROTEIN TIC 56, CHLOROPLASTIC"/>
    <property type="match status" value="1"/>
</dbReference>
<name>A0A1Q3C0C0_CEPFO</name>
<comment type="caution">
    <text evidence="3">The sequence shown here is derived from an EMBL/GenBank/DDBJ whole genome shotgun (WGS) entry which is preliminary data.</text>
</comment>
<dbReference type="GO" id="GO:0009706">
    <property type="term" value="C:chloroplast inner membrane"/>
    <property type="evidence" value="ECO:0007669"/>
    <property type="project" value="TreeGrafter"/>
</dbReference>
<dbReference type="STRING" id="3775.A0A1Q3C0C0"/>
<feature type="domain" description="GYF" evidence="2">
    <location>
        <begin position="243"/>
        <end position="289"/>
    </location>
</feature>
<protein>
    <recommendedName>
        <fullName evidence="2">GYF domain-containing protein</fullName>
    </recommendedName>
</protein>
<evidence type="ECO:0000256" key="1">
    <source>
        <dbReference type="SAM" id="MobiDB-lite"/>
    </source>
</evidence>
<sequence>MASINFNNHFENWFNKPPNSISPINLLPSFTQSMKHPTNSSNFASINLSKYFKRKPKKPETATPEEPGPYERMLNRFFWECENLPDYRHTPEVEKILNDDPIFEKKENPTQEEIKENEEWWKEFRANPVVQFMTRAEEIADKINELEIKENDIPYRFEDRKLWQALPHVPGLDGRPMPRKAIKTKKESDDKFWDFMRQFQFGLWGFRQRPYPPGRPIDVAQAIGYKRLEKRYYDFIMRSGGFYYKDRLGRTRGPCELIQLKTAWGAGIIDKHTFIWGEDLDEWAPIHMIYGMEPAIATWEVRLAAGATAFLHKLQKGIPPWVPLKGHEKKTYKQLQHEALEDRRRDLAVLEANDGVWPGIRIPSHCLFLWASGTELTSVLEKDHMPNKYIPKDLRIQLQKIIPGLRPWEVLSVEQAMDQITYGGEWYREPLGSYTTGPPYIRHWNKDVKRIFRIFYNLSTQVYSKLDRTIPGFSTVMEKVKADAAERAARRKERREAQKKAKQEAELYGRENDP</sequence>
<feature type="region of interest" description="Disordered" evidence="1">
    <location>
        <begin position="487"/>
        <end position="514"/>
    </location>
</feature>
<dbReference type="PANTHER" id="PTHR37755">
    <property type="entry name" value="PROTEIN TIC 56, CHLOROPLASTIC"/>
    <property type="match status" value="1"/>
</dbReference>
<evidence type="ECO:0000259" key="2">
    <source>
        <dbReference type="Pfam" id="PF14237"/>
    </source>
</evidence>
<evidence type="ECO:0000313" key="4">
    <source>
        <dbReference type="Proteomes" id="UP000187406"/>
    </source>
</evidence>
<gene>
    <name evidence="3" type="ORF">CFOL_v3_17083</name>
</gene>
<dbReference type="InterPro" id="IPR037471">
    <property type="entry name" value="TIC56"/>
</dbReference>
<dbReference type="FunCoup" id="A0A1Q3C0C0">
    <property type="interactions" value="1168"/>
</dbReference>
<keyword evidence="4" id="KW-1185">Reference proteome</keyword>
<dbReference type="InParanoid" id="A0A1Q3C0C0"/>
<reference evidence="4" key="1">
    <citation type="submission" date="2016-04" db="EMBL/GenBank/DDBJ databases">
        <title>Cephalotus genome sequencing.</title>
        <authorList>
            <person name="Fukushima K."/>
            <person name="Hasebe M."/>
            <person name="Fang X."/>
        </authorList>
    </citation>
    <scope>NUCLEOTIDE SEQUENCE [LARGE SCALE GENOMIC DNA]</scope>
    <source>
        <strain evidence="4">cv. St1</strain>
    </source>
</reference>
<dbReference type="OrthoDB" id="523541at2759"/>
<accession>A0A1Q3C0C0</accession>
<evidence type="ECO:0000313" key="3">
    <source>
        <dbReference type="EMBL" id="GAV73599.1"/>
    </source>
</evidence>
<dbReference type="Proteomes" id="UP000187406">
    <property type="component" value="Unassembled WGS sequence"/>
</dbReference>
<dbReference type="InterPro" id="IPR025640">
    <property type="entry name" value="GYF_2"/>
</dbReference>
<proteinExistence type="predicted"/>
<dbReference type="Pfam" id="PF14237">
    <property type="entry name" value="GYF_2"/>
    <property type="match status" value="1"/>
</dbReference>
<organism evidence="3 4">
    <name type="scientific">Cephalotus follicularis</name>
    <name type="common">Albany pitcher plant</name>
    <dbReference type="NCBI Taxonomy" id="3775"/>
    <lineage>
        <taxon>Eukaryota</taxon>
        <taxon>Viridiplantae</taxon>
        <taxon>Streptophyta</taxon>
        <taxon>Embryophyta</taxon>
        <taxon>Tracheophyta</taxon>
        <taxon>Spermatophyta</taxon>
        <taxon>Magnoliopsida</taxon>
        <taxon>eudicotyledons</taxon>
        <taxon>Gunneridae</taxon>
        <taxon>Pentapetalae</taxon>
        <taxon>rosids</taxon>
        <taxon>fabids</taxon>
        <taxon>Oxalidales</taxon>
        <taxon>Cephalotaceae</taxon>
        <taxon>Cephalotus</taxon>
    </lineage>
</organism>
<dbReference type="AlphaFoldDB" id="A0A1Q3C0C0"/>
<dbReference type="GO" id="GO:0045037">
    <property type="term" value="P:protein import into chloroplast stroma"/>
    <property type="evidence" value="ECO:0007669"/>
    <property type="project" value="TreeGrafter"/>
</dbReference>